<evidence type="ECO:0000256" key="1">
    <source>
        <dbReference type="SAM" id="MobiDB-lite"/>
    </source>
</evidence>
<feature type="compositionally biased region" description="Low complexity" evidence="1">
    <location>
        <begin position="47"/>
        <end position="56"/>
    </location>
</feature>
<feature type="compositionally biased region" description="Basic residues" evidence="1">
    <location>
        <begin position="279"/>
        <end position="289"/>
    </location>
</feature>
<feature type="region of interest" description="Disordered" evidence="1">
    <location>
        <begin position="187"/>
        <end position="208"/>
    </location>
</feature>
<gene>
    <name evidence="2" type="ORF">EDD39_4736</name>
</gene>
<organism evidence="2 3">
    <name type="scientific">Kitasatospora cineracea</name>
    <dbReference type="NCBI Taxonomy" id="88074"/>
    <lineage>
        <taxon>Bacteria</taxon>
        <taxon>Bacillati</taxon>
        <taxon>Actinomycetota</taxon>
        <taxon>Actinomycetes</taxon>
        <taxon>Kitasatosporales</taxon>
        <taxon>Streptomycetaceae</taxon>
        <taxon>Kitasatospora</taxon>
    </lineage>
</organism>
<feature type="region of interest" description="Disordered" evidence="1">
    <location>
        <begin position="1"/>
        <end position="69"/>
    </location>
</feature>
<evidence type="ECO:0000313" key="2">
    <source>
        <dbReference type="EMBL" id="ROR46465.1"/>
    </source>
</evidence>
<evidence type="ECO:0000313" key="3">
    <source>
        <dbReference type="Proteomes" id="UP000267408"/>
    </source>
</evidence>
<sequence>MVAGPAQRGQDGGVEAEGGEDRGGPVAGAGVVQAGGGGVGGLGPEGAGEPVGEQVGDQQQGAGPVEVLLGGELEERVERQVLEAGDAVEVAGGDAAPDVFDGGGAARVAVVEGVVDEGAVGVEESVVDGPAVDADGGDLPAGGGFAQSVEDALVQAEGVPVQAVGELGGGVVEAVGLGELQAVAADAADDDPSAGGAEVRRGEGGRGVGGVGLHGGVSSVVRWWCGEVVRAAKRSTRPAPVAPEPGARRRRRAPPSCPAGDGALSRGAAGAVQGVSAGRLRRRLRRPGRAGRWCG</sequence>
<name>A0A8G1ULV7_9ACTN</name>
<accession>A0A8G1ULV7</accession>
<dbReference type="EMBL" id="RJVJ01000001">
    <property type="protein sequence ID" value="ROR46465.1"/>
    <property type="molecule type" value="Genomic_DNA"/>
</dbReference>
<feature type="region of interest" description="Disordered" evidence="1">
    <location>
        <begin position="233"/>
        <end position="295"/>
    </location>
</feature>
<feature type="compositionally biased region" description="Gly residues" evidence="1">
    <location>
        <begin position="33"/>
        <end position="46"/>
    </location>
</feature>
<comment type="caution">
    <text evidence="2">The sequence shown here is derived from an EMBL/GenBank/DDBJ whole genome shotgun (WGS) entry which is preliminary data.</text>
</comment>
<dbReference type="Proteomes" id="UP000267408">
    <property type="component" value="Unassembled WGS sequence"/>
</dbReference>
<protein>
    <submittedName>
        <fullName evidence="2">Uncharacterized protein</fullName>
    </submittedName>
</protein>
<reference evidence="2 3" key="1">
    <citation type="submission" date="2018-11" db="EMBL/GenBank/DDBJ databases">
        <title>Sequencing the genomes of 1000 actinobacteria strains.</title>
        <authorList>
            <person name="Klenk H.-P."/>
        </authorList>
    </citation>
    <scope>NUCLEOTIDE SEQUENCE [LARGE SCALE GENOMIC DNA]</scope>
    <source>
        <strain evidence="2 3">DSM 44780</strain>
    </source>
</reference>
<dbReference type="AlphaFoldDB" id="A0A8G1ULV7"/>
<proteinExistence type="predicted"/>
<feature type="compositionally biased region" description="Low complexity" evidence="1">
    <location>
        <begin position="265"/>
        <end position="278"/>
    </location>
</feature>